<organism evidence="13 14">
    <name type="scientific">Cylicocyclus nassatus</name>
    <name type="common">Nematode worm</name>
    <dbReference type="NCBI Taxonomy" id="53992"/>
    <lineage>
        <taxon>Eukaryota</taxon>
        <taxon>Metazoa</taxon>
        <taxon>Ecdysozoa</taxon>
        <taxon>Nematoda</taxon>
        <taxon>Chromadorea</taxon>
        <taxon>Rhabditida</taxon>
        <taxon>Rhabditina</taxon>
        <taxon>Rhabditomorpha</taxon>
        <taxon>Strongyloidea</taxon>
        <taxon>Strongylidae</taxon>
        <taxon>Cylicocyclus</taxon>
    </lineage>
</organism>
<reference evidence="13" key="1">
    <citation type="submission" date="2023-07" db="EMBL/GenBank/DDBJ databases">
        <authorList>
            <consortium name="CYATHOMIX"/>
        </authorList>
    </citation>
    <scope>NUCLEOTIDE SEQUENCE</scope>
    <source>
        <strain evidence="13">N/A</strain>
    </source>
</reference>
<evidence type="ECO:0000256" key="7">
    <source>
        <dbReference type="ARBA" id="ARBA00023157"/>
    </source>
</evidence>
<feature type="binding site" evidence="9">
    <location>
        <position position="284"/>
    </location>
    <ligand>
        <name>Zn(2+)</name>
        <dbReference type="ChEBI" id="CHEBI:29105"/>
        <note>catalytic</note>
    </ligand>
</feature>
<dbReference type="Pfam" id="PF01400">
    <property type="entry name" value="Astacin"/>
    <property type="match status" value="1"/>
</dbReference>
<evidence type="ECO:0000313" key="14">
    <source>
        <dbReference type="Proteomes" id="UP001176961"/>
    </source>
</evidence>
<evidence type="ECO:0000256" key="9">
    <source>
        <dbReference type="PROSITE-ProRule" id="PRU01211"/>
    </source>
</evidence>
<dbReference type="PRINTS" id="PR00480">
    <property type="entry name" value="ASTACIN"/>
</dbReference>
<evidence type="ECO:0000256" key="2">
    <source>
        <dbReference type="ARBA" id="ARBA00022670"/>
    </source>
</evidence>
<dbReference type="Proteomes" id="UP001176961">
    <property type="component" value="Unassembled WGS sequence"/>
</dbReference>
<dbReference type="AlphaFoldDB" id="A0AA36M1X6"/>
<dbReference type="PROSITE" id="PS01180">
    <property type="entry name" value="CUB"/>
    <property type="match status" value="1"/>
</dbReference>
<dbReference type="SUPFAM" id="SSF55486">
    <property type="entry name" value="Metalloproteases ('zincins'), catalytic domain"/>
    <property type="match status" value="1"/>
</dbReference>
<dbReference type="Gene3D" id="3.40.390.10">
    <property type="entry name" value="Collagenase (Catalytic Domain)"/>
    <property type="match status" value="1"/>
</dbReference>
<keyword evidence="5 9" id="KW-0862">Zinc</keyword>
<proteinExistence type="predicted"/>
<dbReference type="EC" id="3.4.24.-" evidence="10"/>
<evidence type="ECO:0000256" key="1">
    <source>
        <dbReference type="ARBA" id="ARBA00022536"/>
    </source>
</evidence>
<keyword evidence="6 9" id="KW-0482">Metalloprotease</keyword>
<dbReference type="Gene3D" id="2.60.120.290">
    <property type="entry name" value="Spermadhesin, CUB domain"/>
    <property type="match status" value="1"/>
</dbReference>
<keyword evidence="3 9" id="KW-0479">Metal-binding</keyword>
<evidence type="ECO:0000259" key="11">
    <source>
        <dbReference type="PROSITE" id="PS01180"/>
    </source>
</evidence>
<evidence type="ECO:0000313" key="13">
    <source>
        <dbReference type="EMBL" id="CAJ0596029.1"/>
    </source>
</evidence>
<keyword evidence="7" id="KW-1015">Disulfide bond</keyword>
<feature type="domain" description="Peptidase M12A" evidence="12">
    <location>
        <begin position="183"/>
        <end position="382"/>
    </location>
</feature>
<comment type="caution">
    <text evidence="13">The sequence shown here is derived from an EMBL/GenBank/DDBJ whole genome shotgun (WGS) entry which is preliminary data.</text>
</comment>
<keyword evidence="2 9" id="KW-0645">Protease</keyword>
<dbReference type="EMBL" id="CATQJL010000112">
    <property type="protein sequence ID" value="CAJ0596029.1"/>
    <property type="molecule type" value="Genomic_DNA"/>
</dbReference>
<dbReference type="InterPro" id="IPR000859">
    <property type="entry name" value="CUB_dom"/>
</dbReference>
<dbReference type="InterPro" id="IPR000742">
    <property type="entry name" value="EGF"/>
</dbReference>
<dbReference type="PANTHER" id="PTHR10127">
    <property type="entry name" value="DISCOIDIN, CUB, EGF, LAMININ , AND ZINC METALLOPROTEASE DOMAIN CONTAINING"/>
    <property type="match status" value="1"/>
</dbReference>
<feature type="active site" evidence="9">
    <location>
        <position position="275"/>
    </location>
</feature>
<dbReference type="InterPro" id="IPR024079">
    <property type="entry name" value="MetalloPept_cat_dom_sf"/>
</dbReference>
<comment type="caution">
    <text evidence="8">Lacks conserved residue(s) required for the propagation of feature annotation.</text>
</comment>
<dbReference type="GO" id="GO:0004222">
    <property type="term" value="F:metalloendopeptidase activity"/>
    <property type="evidence" value="ECO:0007669"/>
    <property type="project" value="UniProtKB-UniRule"/>
</dbReference>
<dbReference type="PROSITE" id="PS00022">
    <property type="entry name" value="EGF_1"/>
    <property type="match status" value="1"/>
</dbReference>
<sequence>MVCARCPMSLLYCYSAGDVGMSAQRVSHLGADVSFSFACGKSQIPSKLSFQEQTFATRNVLRLLALFQIACVNASLLNWEKVRKLKKTLSKLEAHLDVDRLMAIRNRLASHLKVPKLNPQQQTLLDQKLKSIRPAKVAKSDTITEVNEESGLSEILYQGDIVLTEEQAEELIQEQSEERERRQAYVPKSYKWPNNRLYFSFYPNTSAATKAIARKGAKFWHDNTCIDMIEKSSASARVAIYEGTGCSSNLGHLNRLQNLSLNNPGCTMYWKASHELAHALGLHHVQTRYDRDNYLKVDVKNIPEDKLHNFAKTEKSEFSTYNIPYDFGSRMHYGAYDFAKDSSMPSMIPNDKNYLHSMGSPFMSFYDILLMNTHYGCLEKCKSDSSAAKCRNGGYPNPRDCFKCICPRGYGGVLCNARPQAATCGNIVKAVPETNIINQSLGDNKNYATLDDFKQCVYWIQTPVNKRTKLTIKSLTVGYVNVACTYGGIEIKSQENQNMSGYRFCDSSENKGKVIYSSNSIIPVILYTRYRATKLELEYRTA</sequence>
<dbReference type="InterPro" id="IPR035914">
    <property type="entry name" value="Sperma_CUB_dom_sf"/>
</dbReference>
<keyword evidence="14" id="KW-1185">Reference proteome</keyword>
<feature type="binding site" evidence="9">
    <location>
        <position position="274"/>
    </location>
    <ligand>
        <name>Zn(2+)</name>
        <dbReference type="ChEBI" id="CHEBI:29105"/>
        <note>catalytic</note>
    </ligand>
</feature>
<dbReference type="CDD" id="cd04280">
    <property type="entry name" value="ZnMc_astacin_like"/>
    <property type="match status" value="1"/>
</dbReference>
<gene>
    <name evidence="13" type="ORF">CYNAS_LOCUS8012</name>
</gene>
<evidence type="ECO:0000256" key="10">
    <source>
        <dbReference type="RuleBase" id="RU361183"/>
    </source>
</evidence>
<evidence type="ECO:0000259" key="12">
    <source>
        <dbReference type="PROSITE" id="PS51864"/>
    </source>
</evidence>
<feature type="domain" description="CUB" evidence="11">
    <location>
        <begin position="424"/>
        <end position="542"/>
    </location>
</feature>
<dbReference type="PROSITE" id="PS01186">
    <property type="entry name" value="EGF_2"/>
    <property type="match status" value="1"/>
</dbReference>
<dbReference type="PROSITE" id="PS51864">
    <property type="entry name" value="ASTACIN"/>
    <property type="match status" value="1"/>
</dbReference>
<name>A0AA36M1X6_CYLNA</name>
<keyword evidence="1" id="KW-0245">EGF-like domain</keyword>
<keyword evidence="4 9" id="KW-0378">Hydrolase</keyword>
<comment type="cofactor">
    <cofactor evidence="9 10">
        <name>Zn(2+)</name>
        <dbReference type="ChEBI" id="CHEBI:29105"/>
    </cofactor>
    <text evidence="9 10">Binds 1 zinc ion per subunit.</text>
</comment>
<evidence type="ECO:0000256" key="6">
    <source>
        <dbReference type="ARBA" id="ARBA00023049"/>
    </source>
</evidence>
<protein>
    <recommendedName>
        <fullName evidence="10">Metalloendopeptidase</fullName>
        <ecNumber evidence="10">3.4.24.-</ecNumber>
    </recommendedName>
</protein>
<dbReference type="InterPro" id="IPR034035">
    <property type="entry name" value="Astacin-like_dom"/>
</dbReference>
<evidence type="ECO:0000256" key="3">
    <source>
        <dbReference type="ARBA" id="ARBA00022723"/>
    </source>
</evidence>
<evidence type="ECO:0000256" key="4">
    <source>
        <dbReference type="ARBA" id="ARBA00022801"/>
    </source>
</evidence>
<evidence type="ECO:0000256" key="5">
    <source>
        <dbReference type="ARBA" id="ARBA00022833"/>
    </source>
</evidence>
<dbReference type="SMART" id="SM00235">
    <property type="entry name" value="ZnMc"/>
    <property type="match status" value="1"/>
</dbReference>
<feature type="binding site" evidence="9">
    <location>
        <position position="278"/>
    </location>
    <ligand>
        <name>Zn(2+)</name>
        <dbReference type="ChEBI" id="CHEBI:29105"/>
        <note>catalytic</note>
    </ligand>
</feature>
<evidence type="ECO:0000256" key="8">
    <source>
        <dbReference type="PROSITE-ProRule" id="PRU00059"/>
    </source>
</evidence>
<dbReference type="InterPro" id="IPR001506">
    <property type="entry name" value="Peptidase_M12A"/>
</dbReference>
<dbReference type="PANTHER" id="PTHR10127:SF793">
    <property type="entry name" value="ZINC METALLOPROTEINASE NAS-31"/>
    <property type="match status" value="1"/>
</dbReference>
<dbReference type="InterPro" id="IPR006026">
    <property type="entry name" value="Peptidase_Metallo"/>
</dbReference>
<accession>A0AA36M1X6</accession>
<dbReference type="GO" id="GO:0008270">
    <property type="term" value="F:zinc ion binding"/>
    <property type="evidence" value="ECO:0007669"/>
    <property type="project" value="UniProtKB-UniRule"/>
</dbReference>
<dbReference type="SUPFAM" id="SSF49854">
    <property type="entry name" value="Spermadhesin, CUB domain"/>
    <property type="match status" value="1"/>
</dbReference>
<dbReference type="GO" id="GO:0006508">
    <property type="term" value="P:proteolysis"/>
    <property type="evidence" value="ECO:0007669"/>
    <property type="project" value="UniProtKB-KW"/>
</dbReference>